<dbReference type="Proteomes" id="UP000180088">
    <property type="component" value="Unassembled WGS sequence"/>
</dbReference>
<sequence length="117" mass="13578">MPEFPAYALMLADGYTEEANYGLLRTEMDGGLPKQRRRFSQPIITRTITIKVRSDLERAKFDNWFRYDIDGGVGWFIFLDPMAGTQKTGRISGAPPYRWQWDGRQRWSAQLQIESIG</sequence>
<organism evidence="1 2">
    <name type="scientific">Chromobacterium sphagni</name>
    <dbReference type="NCBI Taxonomy" id="1903179"/>
    <lineage>
        <taxon>Bacteria</taxon>
        <taxon>Pseudomonadati</taxon>
        <taxon>Pseudomonadota</taxon>
        <taxon>Betaproteobacteria</taxon>
        <taxon>Neisseriales</taxon>
        <taxon>Chromobacteriaceae</taxon>
        <taxon>Chromobacterium</taxon>
    </lineage>
</organism>
<dbReference type="STRING" id="1903179.BI347_22285"/>
<name>A0A1S1WU84_9NEIS</name>
<dbReference type="AlphaFoldDB" id="A0A1S1WU84"/>
<protein>
    <recommendedName>
        <fullName evidence="3">Phage tail protein</fullName>
    </recommendedName>
</protein>
<accession>A0A1S1WU84</accession>
<reference evidence="1 2" key="1">
    <citation type="submission" date="2016-09" db="EMBL/GenBank/DDBJ databases">
        <title>Chromobacterium muskegensis sp. nov., an insecticidal bacterium isolated from Sphagnum bogs.</title>
        <authorList>
            <person name="Sparks M.E."/>
            <person name="Blackburn M.B."/>
            <person name="Gundersen-Rindal D.E."/>
            <person name="Mitchell A."/>
            <person name="Farrar R."/>
            <person name="Kuhar D."/>
        </authorList>
    </citation>
    <scope>NUCLEOTIDE SEQUENCE [LARGE SCALE GENOMIC DNA]</scope>
    <source>
        <strain evidence="1 2">37-2</strain>
    </source>
</reference>
<proteinExistence type="predicted"/>
<dbReference type="EMBL" id="MKCS01000004">
    <property type="protein sequence ID" value="OHX10554.1"/>
    <property type="molecule type" value="Genomic_DNA"/>
</dbReference>
<comment type="caution">
    <text evidence="1">The sequence shown here is derived from an EMBL/GenBank/DDBJ whole genome shotgun (WGS) entry which is preliminary data.</text>
</comment>
<evidence type="ECO:0000313" key="2">
    <source>
        <dbReference type="Proteomes" id="UP000180088"/>
    </source>
</evidence>
<evidence type="ECO:0008006" key="3">
    <source>
        <dbReference type="Google" id="ProtNLM"/>
    </source>
</evidence>
<evidence type="ECO:0000313" key="1">
    <source>
        <dbReference type="EMBL" id="OHX10554.1"/>
    </source>
</evidence>
<gene>
    <name evidence="1" type="ORF">BI347_22285</name>
</gene>